<comment type="cofactor">
    <cofactor evidence="1">
        <name>Mn(2+)</name>
        <dbReference type="ChEBI" id="CHEBI:29035"/>
    </cofactor>
</comment>
<dbReference type="SUPFAM" id="SSF48239">
    <property type="entry name" value="Terpenoid cyclases/Protein prenyltransferases"/>
    <property type="match status" value="1"/>
</dbReference>
<dbReference type="EMBL" id="CM000764">
    <property type="protein sequence ID" value="KXG28502.1"/>
    <property type="molecule type" value="Genomic_DNA"/>
</dbReference>
<reference evidence="7" key="2">
    <citation type="journal article" date="2018" name="Plant J.">
        <title>The Sorghum bicolor reference genome: improved assembly, gene annotations, a transcriptome atlas, and signatures of genome organization.</title>
        <authorList>
            <person name="McCormick R.F."/>
            <person name="Truong S.K."/>
            <person name="Sreedasyam A."/>
            <person name="Jenkins J."/>
            <person name="Shu S."/>
            <person name="Sims D."/>
            <person name="Kennedy M."/>
            <person name="Amirebrahimi M."/>
            <person name="Weers B.D."/>
            <person name="McKinley B."/>
            <person name="Mattison A."/>
            <person name="Morishige D.T."/>
            <person name="Grimwood J."/>
            <person name="Schmutz J."/>
            <person name="Mullet J.E."/>
        </authorList>
    </citation>
    <scope>NUCLEOTIDE SEQUENCE [LARGE SCALE GENOMIC DNA]</scope>
    <source>
        <strain evidence="7">cv. BTx623</strain>
    </source>
</reference>
<dbReference type="eggNOG" id="ENOG502QUCN">
    <property type="taxonomic scope" value="Eukaryota"/>
</dbReference>
<dbReference type="Proteomes" id="UP000000768">
    <property type="component" value="Chromosome 5"/>
</dbReference>
<dbReference type="InterPro" id="IPR036965">
    <property type="entry name" value="Terpene_synth_N_sf"/>
</dbReference>
<feature type="domain" description="Terpene synthase N-terminal" evidence="4">
    <location>
        <begin position="18"/>
        <end position="194"/>
    </location>
</feature>
<evidence type="ECO:0000313" key="6">
    <source>
        <dbReference type="EMBL" id="KXG28502.1"/>
    </source>
</evidence>
<evidence type="ECO:0000259" key="5">
    <source>
        <dbReference type="Pfam" id="PF03936"/>
    </source>
</evidence>
<comment type="cofactor">
    <cofactor evidence="2">
        <name>Mg(2+)</name>
        <dbReference type="ChEBI" id="CHEBI:18420"/>
    </cofactor>
</comment>
<dbReference type="PANTHER" id="PTHR31225">
    <property type="entry name" value="OS04G0344100 PROTEIN-RELATED"/>
    <property type="match status" value="1"/>
</dbReference>
<dbReference type="PANTHER" id="PTHR31225:SF63">
    <property type="entry name" value="BETA-SELINENE SYNTHASE"/>
    <property type="match status" value="1"/>
</dbReference>
<proteinExistence type="predicted"/>
<dbReference type="Gene3D" id="1.50.10.130">
    <property type="entry name" value="Terpene synthase, N-terminal domain"/>
    <property type="match status" value="1"/>
</dbReference>
<dbReference type="Gene3D" id="1.10.600.10">
    <property type="entry name" value="Farnesyl Diphosphate Synthase"/>
    <property type="match status" value="1"/>
</dbReference>
<reference evidence="6 7" key="1">
    <citation type="journal article" date="2009" name="Nature">
        <title>The Sorghum bicolor genome and the diversification of grasses.</title>
        <authorList>
            <person name="Paterson A.H."/>
            <person name="Bowers J.E."/>
            <person name="Bruggmann R."/>
            <person name="Dubchak I."/>
            <person name="Grimwood J."/>
            <person name="Gundlach H."/>
            <person name="Haberer G."/>
            <person name="Hellsten U."/>
            <person name="Mitros T."/>
            <person name="Poliakov A."/>
            <person name="Schmutz J."/>
            <person name="Spannagl M."/>
            <person name="Tang H."/>
            <person name="Wang X."/>
            <person name="Wicker T."/>
            <person name="Bharti A.K."/>
            <person name="Chapman J."/>
            <person name="Feltus F.A."/>
            <person name="Gowik U."/>
            <person name="Grigoriev I.V."/>
            <person name="Lyons E."/>
            <person name="Maher C.A."/>
            <person name="Martis M."/>
            <person name="Narechania A."/>
            <person name="Otillar R.P."/>
            <person name="Penning B.W."/>
            <person name="Salamov A.A."/>
            <person name="Wang Y."/>
            <person name="Zhang L."/>
            <person name="Carpita N.C."/>
            <person name="Freeling M."/>
            <person name="Gingle A.R."/>
            <person name="Hash C.T."/>
            <person name="Keller B."/>
            <person name="Klein P."/>
            <person name="Kresovich S."/>
            <person name="McCann M.C."/>
            <person name="Ming R."/>
            <person name="Peterson D.G."/>
            <person name="Mehboob-ur-Rahman"/>
            <person name="Ware D."/>
            <person name="Westhoff P."/>
            <person name="Mayer K.F."/>
            <person name="Messing J."/>
            <person name="Rokhsar D.S."/>
        </authorList>
    </citation>
    <scope>NUCLEOTIDE SEQUENCE [LARGE SCALE GENOMIC DNA]</scope>
    <source>
        <strain evidence="7">cv. BTx623</strain>
    </source>
</reference>
<dbReference type="Gramene" id="KXG28502">
    <property type="protein sequence ID" value="KXG28502"/>
    <property type="gene ID" value="SORBI_3005G130100"/>
</dbReference>
<sequence length="548" mass="62468">MEAAATAGAGDSSFEPSLWDDFFVSYTPPCSQMSEEWMRERADELKVEVHRMFEAVDEMRVADSMILVDALQRLGIDNHFQEEINTTMRHVYTGELEMPSSKELHMVALRFRLLRQHGFFLPTDVFDEFRDGTGNFNTCLTTDPKGLVSLYNAAHMAVPGEDVLDDAIAFTRTHLVAMKGSLVFPIADQISRTLDIPLTRYMPQLETMHFIIEYEQEDGHNASLLELARLDYSLTRSAYLKELGTFCLWWEDFYKDVNLTYSRDRGVEIYFWGFGVFPGEENTRARIIFSKVIALISLMDDTFDSHATFEDCKNLNEAIQRWDESAASVLPEYLRMFYTKILSCFNEFEDILELREKYRVAYVQKAFMLLSKYYLEEAKWCNEKYMPNFKDQVELSSMSSAGPVLTLAALMAAGNEATKEAFEWASSVPDMVHACAEIGRFVNDISGFKKGRKNKNDVASSLECYMKEHGTTGEEAAAALTAMVEQAWRRINKAFMEIDRGLLPAVTLAVINQARLSVVVYYGGKDAYTFTSDLEDLITSVFLKPIPV</sequence>
<dbReference type="InterPro" id="IPR005630">
    <property type="entry name" value="Terpene_synthase_metal-bd"/>
</dbReference>
<dbReference type="GO" id="GO:0046246">
    <property type="term" value="P:terpene biosynthetic process"/>
    <property type="evidence" value="ECO:0000318"/>
    <property type="project" value="GO_Central"/>
</dbReference>
<evidence type="ECO:0000256" key="1">
    <source>
        <dbReference type="ARBA" id="ARBA00001936"/>
    </source>
</evidence>
<evidence type="ECO:0000256" key="2">
    <source>
        <dbReference type="ARBA" id="ARBA00001946"/>
    </source>
</evidence>
<dbReference type="InterPro" id="IPR008949">
    <property type="entry name" value="Isoprenoid_synthase_dom_sf"/>
</dbReference>
<evidence type="ECO:0000259" key="4">
    <source>
        <dbReference type="Pfam" id="PF01397"/>
    </source>
</evidence>
<dbReference type="STRING" id="4558.A0A1B6PS52"/>
<dbReference type="InterPro" id="IPR001906">
    <property type="entry name" value="Terpene_synth_N"/>
</dbReference>
<evidence type="ECO:0000313" key="7">
    <source>
        <dbReference type="Proteomes" id="UP000000768"/>
    </source>
</evidence>
<keyword evidence="3" id="KW-0479">Metal-binding</keyword>
<protein>
    <recommendedName>
        <fullName evidence="8">Terpene synthase</fullName>
    </recommendedName>
</protein>
<organism evidence="6 7">
    <name type="scientific">Sorghum bicolor</name>
    <name type="common">Sorghum</name>
    <name type="synonym">Sorghum vulgare</name>
    <dbReference type="NCBI Taxonomy" id="4558"/>
    <lineage>
        <taxon>Eukaryota</taxon>
        <taxon>Viridiplantae</taxon>
        <taxon>Streptophyta</taxon>
        <taxon>Embryophyta</taxon>
        <taxon>Tracheophyta</taxon>
        <taxon>Spermatophyta</taxon>
        <taxon>Magnoliopsida</taxon>
        <taxon>Liliopsida</taxon>
        <taxon>Poales</taxon>
        <taxon>Poaceae</taxon>
        <taxon>PACMAD clade</taxon>
        <taxon>Panicoideae</taxon>
        <taxon>Andropogonodae</taxon>
        <taxon>Andropogoneae</taxon>
        <taxon>Sorghinae</taxon>
        <taxon>Sorghum</taxon>
    </lineage>
</organism>
<evidence type="ECO:0008006" key="8">
    <source>
        <dbReference type="Google" id="ProtNLM"/>
    </source>
</evidence>
<dbReference type="Pfam" id="PF01397">
    <property type="entry name" value="Terpene_synth"/>
    <property type="match status" value="1"/>
</dbReference>
<dbReference type="SUPFAM" id="SSF48576">
    <property type="entry name" value="Terpenoid synthases"/>
    <property type="match status" value="1"/>
</dbReference>
<gene>
    <name evidence="6" type="ORF">SORBI_3005G130100</name>
</gene>
<dbReference type="CDD" id="cd00684">
    <property type="entry name" value="Terpene_cyclase_plant_C1"/>
    <property type="match status" value="1"/>
</dbReference>
<keyword evidence="7" id="KW-1185">Reference proteome</keyword>
<dbReference type="SFLD" id="SFLDG01019">
    <property type="entry name" value="Terpene_Cyclase_Like_1_C_Termi"/>
    <property type="match status" value="1"/>
</dbReference>
<dbReference type="AlphaFoldDB" id="A0A1B6PS52"/>
<name>A0A1B6PS52_SORBI</name>
<dbReference type="OMA" id="ETMVEYP"/>
<dbReference type="InterPro" id="IPR008930">
    <property type="entry name" value="Terpenoid_cyclase/PrenylTrfase"/>
</dbReference>
<accession>A0A1B6PS52</accession>
<dbReference type="GO" id="GO:0000287">
    <property type="term" value="F:magnesium ion binding"/>
    <property type="evidence" value="ECO:0007669"/>
    <property type="project" value="InterPro"/>
</dbReference>
<dbReference type="InterPro" id="IPR034741">
    <property type="entry name" value="Terpene_cyclase-like_1_C"/>
</dbReference>
<dbReference type="GO" id="GO:0016102">
    <property type="term" value="P:diterpenoid biosynthetic process"/>
    <property type="evidence" value="ECO:0007669"/>
    <property type="project" value="InterPro"/>
</dbReference>
<dbReference type="SFLD" id="SFLDS00005">
    <property type="entry name" value="Isoprenoid_Synthase_Type_I"/>
    <property type="match status" value="1"/>
</dbReference>
<evidence type="ECO:0000256" key="3">
    <source>
        <dbReference type="ARBA" id="ARBA00022723"/>
    </source>
</evidence>
<dbReference type="InterPro" id="IPR050148">
    <property type="entry name" value="Terpene_synthase-like"/>
</dbReference>
<dbReference type="InParanoid" id="A0A1B6PS52"/>
<dbReference type="InterPro" id="IPR044814">
    <property type="entry name" value="Terpene_cyclase_plant_C1"/>
</dbReference>
<feature type="domain" description="Terpene synthase metal-binding" evidence="5">
    <location>
        <begin position="255"/>
        <end position="489"/>
    </location>
</feature>
<dbReference type="GO" id="GO:0010333">
    <property type="term" value="F:terpene synthase activity"/>
    <property type="evidence" value="ECO:0000318"/>
    <property type="project" value="GO_Central"/>
</dbReference>
<dbReference type="Pfam" id="PF03936">
    <property type="entry name" value="Terpene_synth_C"/>
    <property type="match status" value="1"/>
</dbReference>